<organism evidence="8 9">
    <name type="scientific">Thermosulfurimonas marina</name>
    <dbReference type="NCBI Taxonomy" id="2047767"/>
    <lineage>
        <taxon>Bacteria</taxon>
        <taxon>Pseudomonadati</taxon>
        <taxon>Thermodesulfobacteriota</taxon>
        <taxon>Thermodesulfobacteria</taxon>
        <taxon>Thermodesulfobacteriales</taxon>
        <taxon>Thermodesulfobacteriaceae</taxon>
        <taxon>Thermosulfurimonas</taxon>
    </lineage>
</organism>
<feature type="binding site" evidence="6">
    <location>
        <position position="150"/>
    </location>
    <ligand>
        <name>[4Fe-4S] cluster</name>
        <dbReference type="ChEBI" id="CHEBI:49883"/>
        <note>4Fe-4S-S-AdoMet</note>
    </ligand>
</feature>
<keyword evidence="1" id="KW-0004">4Fe-4S</keyword>
<dbReference type="InterPro" id="IPR013785">
    <property type="entry name" value="Aldolase_TIM"/>
</dbReference>
<dbReference type="PANTHER" id="PTHR30352">
    <property type="entry name" value="PYRUVATE FORMATE-LYASE-ACTIVATING ENZYME"/>
    <property type="match status" value="1"/>
</dbReference>
<dbReference type="AlphaFoldDB" id="A0A6H1WU85"/>
<reference evidence="8 9" key="1">
    <citation type="submission" date="2019-08" db="EMBL/GenBank/DDBJ databases">
        <title>Complete genome sequence of Thermosulfurimonas marina SU872T, an anaerobic thermophilic chemolithoautotrophic bacterium isolated from a shallow marine hydrothermal vent.</title>
        <authorList>
            <person name="Allioux M."/>
            <person name="Jebbar M."/>
            <person name="Slobodkina G."/>
            <person name="Slobodkin A."/>
            <person name="Moalic Y."/>
            <person name="Frolova A."/>
            <person name="Shao Z."/>
            <person name="Alain K."/>
        </authorList>
    </citation>
    <scope>NUCLEOTIDE SEQUENCE [LARGE SCALE GENOMIC DNA]</scope>
    <source>
        <strain evidence="8 9">SU872</strain>
    </source>
</reference>
<dbReference type="InterPro" id="IPR034457">
    <property type="entry name" value="Organic_radical-activating"/>
</dbReference>
<dbReference type="KEGG" id="tmai:FVE67_08150"/>
<keyword evidence="9" id="KW-1185">Reference proteome</keyword>
<feature type="binding site" evidence="6">
    <location>
        <position position="146"/>
    </location>
    <ligand>
        <name>[4Fe-4S] cluster</name>
        <dbReference type="ChEBI" id="CHEBI:49883"/>
        <note>4Fe-4S-S-AdoMet</note>
    </ligand>
</feature>
<keyword evidence="3 6" id="KW-0479">Metal-binding</keyword>
<evidence type="ECO:0000256" key="2">
    <source>
        <dbReference type="ARBA" id="ARBA00022691"/>
    </source>
</evidence>
<gene>
    <name evidence="8" type="ORF">FVE67_08150</name>
</gene>
<evidence type="ECO:0000259" key="7">
    <source>
        <dbReference type="PROSITE" id="PS51918"/>
    </source>
</evidence>
<sequence length="366" mass="41141">MGTCRRCGKEAVTISRRLGFCAPCIREHFQEVWPEIARVHAESRRAFGLPESPPQGPGLPCNLCFHRCRLPEGERGYCGLWENRGGRLVGAGPEEARVSWYLDPLPTNCVADFVCPGGTGAGYPRFARRPGPEYGCYNLAVFYEACNFNCLYCQNWHFKKVPPERRRGSREMLKALTPEVTCICYFGGDPGPQAPHALAFSRRALREKTHRPLRICWETNGAENPRILKEMFRLSLETGGILKVDLKAASPEIHRALCGVSNEATLSNFRELAALWEKRPEPPPLTASTLLVPGYVDEEELWALARFLAELNPEIPWSLLAFYPTFWLDDLPTTSARHARQALEIARAAGLRRVHLGNRHLLGSAY</sequence>
<dbReference type="GO" id="GO:0003824">
    <property type="term" value="F:catalytic activity"/>
    <property type="evidence" value="ECO:0007669"/>
    <property type="project" value="InterPro"/>
</dbReference>
<evidence type="ECO:0000256" key="1">
    <source>
        <dbReference type="ARBA" id="ARBA00022485"/>
    </source>
</evidence>
<feature type="binding site" evidence="6">
    <location>
        <position position="153"/>
    </location>
    <ligand>
        <name>[4Fe-4S] cluster</name>
        <dbReference type="ChEBI" id="CHEBI:49883"/>
        <note>4Fe-4S-S-AdoMet</note>
    </ligand>
</feature>
<evidence type="ECO:0000256" key="5">
    <source>
        <dbReference type="ARBA" id="ARBA00023014"/>
    </source>
</evidence>
<dbReference type="SFLD" id="SFLDS00029">
    <property type="entry name" value="Radical_SAM"/>
    <property type="match status" value="1"/>
</dbReference>
<dbReference type="SUPFAM" id="SSF102114">
    <property type="entry name" value="Radical SAM enzymes"/>
    <property type="match status" value="1"/>
</dbReference>
<evidence type="ECO:0000313" key="9">
    <source>
        <dbReference type="Proteomes" id="UP000501253"/>
    </source>
</evidence>
<keyword evidence="4 6" id="KW-0408">Iron</keyword>
<name>A0A6H1WU85_9BACT</name>
<evidence type="ECO:0000256" key="4">
    <source>
        <dbReference type="ARBA" id="ARBA00023004"/>
    </source>
</evidence>
<feature type="domain" description="Radical SAM core" evidence="7">
    <location>
        <begin position="129"/>
        <end position="352"/>
    </location>
</feature>
<evidence type="ECO:0000256" key="6">
    <source>
        <dbReference type="PIRSR" id="PIRSR004869-50"/>
    </source>
</evidence>
<comment type="cofactor">
    <cofactor evidence="6">
        <name>[4Fe-4S] cluster</name>
        <dbReference type="ChEBI" id="CHEBI:49883"/>
    </cofactor>
    <text evidence="6">Binds 1 [4Fe-4S] cluster. The cluster is coordinated with 3 cysteines and an exchangeable S-adenosyl-L-methionine.</text>
</comment>
<protein>
    <submittedName>
        <fullName evidence="8">Radical SAM protein</fullName>
    </submittedName>
</protein>
<evidence type="ECO:0000313" key="8">
    <source>
        <dbReference type="EMBL" id="QJA06762.1"/>
    </source>
</evidence>
<dbReference type="PROSITE" id="PS51918">
    <property type="entry name" value="RADICAL_SAM"/>
    <property type="match status" value="1"/>
</dbReference>
<accession>A0A6H1WU85</accession>
<dbReference type="Pfam" id="PF04055">
    <property type="entry name" value="Radical_SAM"/>
    <property type="match status" value="1"/>
</dbReference>
<dbReference type="Gene3D" id="3.20.20.70">
    <property type="entry name" value="Aldolase class I"/>
    <property type="match status" value="1"/>
</dbReference>
<dbReference type="PIRSF" id="PIRSF004869">
    <property type="entry name" value="PflX_prd"/>
    <property type="match status" value="1"/>
</dbReference>
<dbReference type="PANTHER" id="PTHR30352:SF22">
    <property type="entry name" value="PYRUVATE FORMATE-LYASE ACTIVATING ENZYME HOMOLOG"/>
    <property type="match status" value="1"/>
</dbReference>
<dbReference type="InterPro" id="IPR007197">
    <property type="entry name" value="rSAM"/>
</dbReference>
<keyword evidence="5 6" id="KW-0411">Iron-sulfur</keyword>
<proteinExistence type="predicted"/>
<dbReference type="InterPro" id="IPR016431">
    <property type="entry name" value="Pyrv-formate_lyase-activ_prd"/>
</dbReference>
<dbReference type="GO" id="GO:0046872">
    <property type="term" value="F:metal ion binding"/>
    <property type="evidence" value="ECO:0007669"/>
    <property type="project" value="UniProtKB-KW"/>
</dbReference>
<dbReference type="CDD" id="cd01335">
    <property type="entry name" value="Radical_SAM"/>
    <property type="match status" value="1"/>
</dbReference>
<dbReference type="GO" id="GO:0051539">
    <property type="term" value="F:4 iron, 4 sulfur cluster binding"/>
    <property type="evidence" value="ECO:0007669"/>
    <property type="project" value="UniProtKB-KW"/>
</dbReference>
<dbReference type="Proteomes" id="UP000501253">
    <property type="component" value="Chromosome"/>
</dbReference>
<dbReference type="InterPro" id="IPR058240">
    <property type="entry name" value="rSAM_sf"/>
</dbReference>
<dbReference type="EMBL" id="CP042909">
    <property type="protein sequence ID" value="QJA06762.1"/>
    <property type="molecule type" value="Genomic_DNA"/>
</dbReference>
<evidence type="ECO:0000256" key="3">
    <source>
        <dbReference type="ARBA" id="ARBA00022723"/>
    </source>
</evidence>
<keyword evidence="2 6" id="KW-0949">S-adenosyl-L-methionine</keyword>